<dbReference type="SUPFAM" id="SSF56219">
    <property type="entry name" value="DNase I-like"/>
    <property type="match status" value="1"/>
</dbReference>
<gene>
    <name evidence="3" type="ORF">CCMP2556_LOCUS2479</name>
</gene>
<evidence type="ECO:0000313" key="4">
    <source>
        <dbReference type="Proteomes" id="UP001642484"/>
    </source>
</evidence>
<feature type="domain" description="Endonuclease/exonuclease/phosphatase" evidence="2">
    <location>
        <begin position="141"/>
        <end position="276"/>
    </location>
</feature>
<reference evidence="3 4" key="1">
    <citation type="submission" date="2024-02" db="EMBL/GenBank/DDBJ databases">
        <authorList>
            <person name="Chen Y."/>
            <person name="Shah S."/>
            <person name="Dougan E. K."/>
            <person name="Thang M."/>
            <person name="Chan C."/>
        </authorList>
    </citation>
    <scope>NUCLEOTIDE SEQUENCE [LARGE SCALE GENOMIC DNA]</scope>
</reference>
<organism evidence="3 4">
    <name type="scientific">Durusdinium trenchii</name>
    <dbReference type="NCBI Taxonomy" id="1381693"/>
    <lineage>
        <taxon>Eukaryota</taxon>
        <taxon>Sar</taxon>
        <taxon>Alveolata</taxon>
        <taxon>Dinophyceae</taxon>
        <taxon>Suessiales</taxon>
        <taxon>Symbiodiniaceae</taxon>
        <taxon>Durusdinium</taxon>
    </lineage>
</organism>
<dbReference type="Proteomes" id="UP001642484">
    <property type="component" value="Unassembled WGS sequence"/>
</dbReference>
<dbReference type="EMBL" id="CAXAMN010000931">
    <property type="protein sequence ID" value="CAK8991484.1"/>
    <property type="molecule type" value="Genomic_DNA"/>
</dbReference>
<dbReference type="InterPro" id="IPR005135">
    <property type="entry name" value="Endo/exonuclease/phosphatase"/>
</dbReference>
<feature type="non-terminal residue" evidence="3">
    <location>
        <position position="1"/>
    </location>
</feature>
<feature type="region of interest" description="Disordered" evidence="1">
    <location>
        <begin position="88"/>
        <end position="115"/>
    </location>
</feature>
<name>A0ABP0HMM6_9DINO</name>
<accession>A0ABP0HMM6</accession>
<dbReference type="InterPro" id="IPR036691">
    <property type="entry name" value="Endo/exonu/phosph_ase_sf"/>
</dbReference>
<dbReference type="Gene3D" id="3.60.10.10">
    <property type="entry name" value="Endonuclease/exonuclease/phosphatase"/>
    <property type="match status" value="1"/>
</dbReference>
<evidence type="ECO:0000259" key="2">
    <source>
        <dbReference type="Pfam" id="PF03372"/>
    </source>
</evidence>
<protein>
    <recommendedName>
        <fullName evidence="2">Endonuclease/exonuclease/phosphatase domain-containing protein</fullName>
    </recommendedName>
</protein>
<evidence type="ECO:0000256" key="1">
    <source>
        <dbReference type="SAM" id="MobiDB-lite"/>
    </source>
</evidence>
<feature type="non-terminal residue" evidence="3">
    <location>
        <position position="315"/>
    </location>
</feature>
<dbReference type="Pfam" id="PF03372">
    <property type="entry name" value="Exo_endo_phos"/>
    <property type="match status" value="1"/>
</dbReference>
<sequence length="315" mass="34923">QKEQQELQAQLAAAQAAMEEAASKYSQVVLASQILEPPIGSLDSAIPQEPQEIMAKVGDLLAQATTTMDPDQKQEILRNMAALLQLGTDHKRRRRQGPVDGQPAPSDPDRYMEGSDSLWLQGPPQHWLQFKVDWLTAGWQPVIANARCNETGGTTRGVALAFRKHLSRLDAPGNHDHRWTASIFQAKNTEMLLVILYLQVGEGPTGYTNRQVLTEVGALILTLNIPYIVMGDFNCEPEELLETTWLRRIKGNILATPDATISSGSVLDYAILSHSLWGRMELEVQHDVPWGPHYGLLGTLHLDGPLLQPCEMLED</sequence>
<comment type="caution">
    <text evidence="3">The sequence shown here is derived from an EMBL/GenBank/DDBJ whole genome shotgun (WGS) entry which is preliminary data.</text>
</comment>
<evidence type="ECO:0000313" key="3">
    <source>
        <dbReference type="EMBL" id="CAK8991484.1"/>
    </source>
</evidence>
<proteinExistence type="predicted"/>
<keyword evidence="4" id="KW-1185">Reference proteome</keyword>